<feature type="compositionally biased region" description="Pro residues" evidence="1">
    <location>
        <begin position="63"/>
        <end position="74"/>
    </location>
</feature>
<proteinExistence type="predicted"/>
<reference evidence="2" key="1">
    <citation type="submission" date="2025-08" db="UniProtKB">
        <authorList>
            <consortium name="Ensembl"/>
        </authorList>
    </citation>
    <scope>IDENTIFICATION</scope>
</reference>
<sequence length="89" mass="9286">MKVLAAVYSPGGAIPQQPGQAVWPQRDGLPALPCQRHGEGQAGGAVSHHRVPGCLPGQHHPGPEAPQPQRPQPPQQAQCHRGCHAGPPQ</sequence>
<reference evidence="2" key="2">
    <citation type="submission" date="2025-09" db="UniProtKB">
        <authorList>
            <consortium name="Ensembl"/>
        </authorList>
    </citation>
    <scope>IDENTIFICATION</scope>
</reference>
<evidence type="ECO:0000313" key="2">
    <source>
        <dbReference type="Ensembl" id="ENSPCOP00000000245.1"/>
    </source>
</evidence>
<feature type="region of interest" description="Disordered" evidence="1">
    <location>
        <begin position="9"/>
        <end position="89"/>
    </location>
</feature>
<dbReference type="GeneTree" id="ENSGT00390000000059"/>
<evidence type="ECO:0000313" key="3">
    <source>
        <dbReference type="Proteomes" id="UP000233160"/>
    </source>
</evidence>
<gene>
    <name evidence="2" type="primary">LIF</name>
</gene>
<dbReference type="Ensembl" id="ENSPCOT00000000664.1">
    <property type="protein sequence ID" value="ENSPCOP00000000245.1"/>
    <property type="gene ID" value="ENSPCOG00000000587.1"/>
</dbReference>
<dbReference type="AlphaFoldDB" id="A0A2K6EEU4"/>
<evidence type="ECO:0000256" key="1">
    <source>
        <dbReference type="SAM" id="MobiDB-lite"/>
    </source>
</evidence>
<organism evidence="2 3">
    <name type="scientific">Propithecus coquereli</name>
    <name type="common">Coquerel's sifaka</name>
    <name type="synonym">Propithecus verreauxi coquereli</name>
    <dbReference type="NCBI Taxonomy" id="379532"/>
    <lineage>
        <taxon>Eukaryota</taxon>
        <taxon>Metazoa</taxon>
        <taxon>Chordata</taxon>
        <taxon>Craniata</taxon>
        <taxon>Vertebrata</taxon>
        <taxon>Euteleostomi</taxon>
        <taxon>Mammalia</taxon>
        <taxon>Eutheria</taxon>
        <taxon>Euarchontoglires</taxon>
        <taxon>Primates</taxon>
        <taxon>Strepsirrhini</taxon>
        <taxon>Lemuriformes</taxon>
        <taxon>Indriidae</taxon>
        <taxon>Propithecus</taxon>
    </lineage>
</organism>
<accession>A0A2K6EEU4</accession>
<dbReference type="Proteomes" id="UP000233160">
    <property type="component" value="Unassembled WGS sequence"/>
</dbReference>
<name>A0A2K6EEU4_PROCO</name>
<protein>
    <submittedName>
        <fullName evidence="2">LIF interleukin 6 family cytokine</fullName>
    </submittedName>
</protein>
<keyword evidence="3" id="KW-1185">Reference proteome</keyword>